<evidence type="ECO:0000256" key="3">
    <source>
        <dbReference type="ARBA" id="ARBA00023125"/>
    </source>
</evidence>
<keyword evidence="2" id="KW-0805">Transcription regulation</keyword>
<gene>
    <name evidence="6" type="ORF">FSARC_13250</name>
</gene>
<dbReference type="OrthoDB" id="5226580at2759"/>
<dbReference type="PANTHER" id="PTHR31845">
    <property type="entry name" value="FINGER DOMAIN PROTEIN, PUTATIVE-RELATED"/>
    <property type="match status" value="1"/>
</dbReference>
<protein>
    <submittedName>
        <fullName evidence="6">Uncharacterized protein</fullName>
    </submittedName>
</protein>
<keyword evidence="4" id="KW-0804">Transcription</keyword>
<comment type="caution">
    <text evidence="6">The sequence shown here is derived from an EMBL/GenBank/DDBJ whole genome shotgun (WGS) entry which is preliminary data.</text>
</comment>
<accession>A0A8H4T2U3</accession>
<evidence type="ECO:0000313" key="6">
    <source>
        <dbReference type="EMBL" id="KAF4950275.1"/>
    </source>
</evidence>
<evidence type="ECO:0000256" key="2">
    <source>
        <dbReference type="ARBA" id="ARBA00023015"/>
    </source>
</evidence>
<dbReference type="GO" id="GO:0000981">
    <property type="term" value="F:DNA-binding transcription factor activity, RNA polymerase II-specific"/>
    <property type="evidence" value="ECO:0007669"/>
    <property type="project" value="TreeGrafter"/>
</dbReference>
<dbReference type="AlphaFoldDB" id="A0A8H4T2U3"/>
<evidence type="ECO:0000313" key="7">
    <source>
        <dbReference type="Proteomes" id="UP000622797"/>
    </source>
</evidence>
<dbReference type="PANTHER" id="PTHR31845:SF10">
    <property type="entry name" value="ZN(II)2CYS6 TRANSCRIPTION FACTOR (EUROFUNG)"/>
    <property type="match status" value="1"/>
</dbReference>
<keyword evidence="7" id="KW-1185">Reference proteome</keyword>
<reference evidence="6" key="2">
    <citation type="submission" date="2020-05" db="EMBL/GenBank/DDBJ databases">
        <authorList>
            <person name="Kim H.-S."/>
            <person name="Proctor R.H."/>
            <person name="Brown D.W."/>
        </authorList>
    </citation>
    <scope>NUCLEOTIDE SEQUENCE</scope>
    <source>
        <strain evidence="6">NRRL 20472</strain>
    </source>
</reference>
<proteinExistence type="predicted"/>
<dbReference type="EMBL" id="JABEXW010000974">
    <property type="protein sequence ID" value="KAF4950275.1"/>
    <property type="molecule type" value="Genomic_DNA"/>
</dbReference>
<evidence type="ECO:0000256" key="5">
    <source>
        <dbReference type="ARBA" id="ARBA00023242"/>
    </source>
</evidence>
<sequence>MAYLNKEPFEALDVLQGLLISLAWTQYWPGGHSLPKHLTWAQEILSDFCSATLNDINASAGGRSKESADDLTVEETRALAGAYFISSSSSVLSRESSRWQFDSQILKCGESILSTPGAKPSDRCLPYIVRLQKLIEEIDDAMSGSTLDQNISASPHTMNEVQAMIDLLTCYHAIENAPSVLYQTIEWGFTDPQLLNSLSQAISAAKSLLNAVLHPYANQISLPVAGWEMLYRALPLAVRLDSIAAKATDAPNQLCKVLDLPHVIRQIALRMEQILEVDSDQDGKALFQQLRRQACGFEQFFMEPPGEQQSLESVNGDLYTLDPALIPL</sequence>
<reference evidence="6" key="1">
    <citation type="journal article" date="2020" name="BMC Genomics">
        <title>Correction to: Identification and distribution of gene clusters required for synthesis of sphingolipid metabolism inhibitors in diverse species of the filamentous fungus Fusarium.</title>
        <authorList>
            <person name="Kim H.S."/>
            <person name="Lohmar J.M."/>
            <person name="Busman M."/>
            <person name="Brown D.W."/>
            <person name="Naumann T.A."/>
            <person name="Divon H.H."/>
            <person name="Lysoe E."/>
            <person name="Uhlig S."/>
            <person name="Proctor R.H."/>
        </authorList>
    </citation>
    <scope>NUCLEOTIDE SEQUENCE</scope>
    <source>
        <strain evidence="6">NRRL 20472</strain>
    </source>
</reference>
<keyword evidence="5" id="KW-0539">Nucleus</keyword>
<evidence type="ECO:0000256" key="1">
    <source>
        <dbReference type="ARBA" id="ARBA00004123"/>
    </source>
</evidence>
<organism evidence="6 7">
    <name type="scientific">Fusarium sarcochroum</name>
    <dbReference type="NCBI Taxonomy" id="1208366"/>
    <lineage>
        <taxon>Eukaryota</taxon>
        <taxon>Fungi</taxon>
        <taxon>Dikarya</taxon>
        <taxon>Ascomycota</taxon>
        <taxon>Pezizomycotina</taxon>
        <taxon>Sordariomycetes</taxon>
        <taxon>Hypocreomycetidae</taxon>
        <taxon>Hypocreales</taxon>
        <taxon>Nectriaceae</taxon>
        <taxon>Fusarium</taxon>
        <taxon>Fusarium lateritium species complex</taxon>
    </lineage>
</organism>
<comment type="subcellular location">
    <subcellularLocation>
        <location evidence="1">Nucleus</location>
    </subcellularLocation>
</comment>
<evidence type="ECO:0000256" key="4">
    <source>
        <dbReference type="ARBA" id="ARBA00023163"/>
    </source>
</evidence>
<dbReference type="GO" id="GO:0000976">
    <property type="term" value="F:transcription cis-regulatory region binding"/>
    <property type="evidence" value="ECO:0007669"/>
    <property type="project" value="TreeGrafter"/>
</dbReference>
<dbReference type="InterPro" id="IPR051089">
    <property type="entry name" value="prtT"/>
</dbReference>
<keyword evidence="3" id="KW-0238">DNA-binding</keyword>
<name>A0A8H4T2U3_9HYPO</name>
<dbReference type="Proteomes" id="UP000622797">
    <property type="component" value="Unassembled WGS sequence"/>
</dbReference>
<dbReference type="GO" id="GO:0005634">
    <property type="term" value="C:nucleus"/>
    <property type="evidence" value="ECO:0007669"/>
    <property type="project" value="UniProtKB-SubCell"/>
</dbReference>